<keyword evidence="1" id="KW-0597">Phosphoprotein</keyword>
<reference evidence="7" key="1">
    <citation type="journal article" date="2014" name="Front. Microbiol.">
        <title>High frequency of phylogenetically diverse reductive dehalogenase-homologous genes in deep subseafloor sedimentary metagenomes.</title>
        <authorList>
            <person name="Kawai M."/>
            <person name="Futagami T."/>
            <person name="Toyoda A."/>
            <person name="Takaki Y."/>
            <person name="Nishi S."/>
            <person name="Hori S."/>
            <person name="Arai W."/>
            <person name="Tsubouchi T."/>
            <person name="Morono Y."/>
            <person name="Uchiyama I."/>
            <person name="Ito T."/>
            <person name="Fujiyama A."/>
            <person name="Inagaki F."/>
            <person name="Takami H."/>
        </authorList>
    </citation>
    <scope>NUCLEOTIDE SEQUENCE</scope>
    <source>
        <strain evidence="7">Expedition CK06-06</strain>
    </source>
</reference>
<dbReference type="SMART" id="SM00448">
    <property type="entry name" value="REC"/>
    <property type="match status" value="1"/>
</dbReference>
<dbReference type="InterPro" id="IPR000792">
    <property type="entry name" value="Tscrpt_reg_LuxR_C"/>
</dbReference>
<evidence type="ECO:0000259" key="5">
    <source>
        <dbReference type="PROSITE" id="PS50043"/>
    </source>
</evidence>
<dbReference type="AlphaFoldDB" id="X1ASG6"/>
<feature type="domain" description="HTH luxR-type" evidence="5">
    <location>
        <begin position="155"/>
        <end position="220"/>
    </location>
</feature>
<evidence type="ECO:0000313" key="7">
    <source>
        <dbReference type="EMBL" id="GAG85640.1"/>
    </source>
</evidence>
<dbReference type="InterPro" id="IPR058245">
    <property type="entry name" value="NreC/VraR/RcsB-like_REC"/>
</dbReference>
<feature type="domain" description="Response regulatory" evidence="6">
    <location>
        <begin position="5"/>
        <end position="120"/>
    </location>
</feature>
<evidence type="ECO:0000256" key="4">
    <source>
        <dbReference type="ARBA" id="ARBA00023163"/>
    </source>
</evidence>
<dbReference type="PROSITE" id="PS50043">
    <property type="entry name" value="HTH_LUXR_2"/>
    <property type="match status" value="1"/>
</dbReference>
<dbReference type="InterPro" id="IPR011006">
    <property type="entry name" value="CheY-like_superfamily"/>
</dbReference>
<accession>X1ASG6</accession>
<comment type="caution">
    <text evidence="7">The sequence shown here is derived from an EMBL/GenBank/DDBJ whole genome shotgun (WGS) entry which is preliminary data.</text>
</comment>
<evidence type="ECO:0000256" key="2">
    <source>
        <dbReference type="ARBA" id="ARBA00023015"/>
    </source>
</evidence>
<dbReference type="PROSITE" id="PS50110">
    <property type="entry name" value="RESPONSE_REGULATORY"/>
    <property type="match status" value="1"/>
</dbReference>
<keyword evidence="2" id="KW-0805">Transcription regulation</keyword>
<dbReference type="SUPFAM" id="SSF46894">
    <property type="entry name" value="C-terminal effector domain of the bipartite response regulators"/>
    <property type="match status" value="1"/>
</dbReference>
<dbReference type="InterPro" id="IPR001789">
    <property type="entry name" value="Sig_transdc_resp-reg_receiver"/>
</dbReference>
<evidence type="ECO:0000259" key="6">
    <source>
        <dbReference type="PROSITE" id="PS50110"/>
    </source>
</evidence>
<organism evidence="7">
    <name type="scientific">marine sediment metagenome</name>
    <dbReference type="NCBI Taxonomy" id="412755"/>
    <lineage>
        <taxon>unclassified sequences</taxon>
        <taxon>metagenomes</taxon>
        <taxon>ecological metagenomes</taxon>
    </lineage>
</organism>
<evidence type="ECO:0000256" key="3">
    <source>
        <dbReference type="ARBA" id="ARBA00023125"/>
    </source>
</evidence>
<dbReference type="PANTHER" id="PTHR43214:SF24">
    <property type="entry name" value="TRANSCRIPTIONAL REGULATORY PROTEIN NARL-RELATED"/>
    <property type="match status" value="1"/>
</dbReference>
<dbReference type="CDD" id="cd06170">
    <property type="entry name" value="LuxR_C_like"/>
    <property type="match status" value="1"/>
</dbReference>
<evidence type="ECO:0008006" key="8">
    <source>
        <dbReference type="Google" id="ProtNLM"/>
    </source>
</evidence>
<dbReference type="PANTHER" id="PTHR43214">
    <property type="entry name" value="TWO-COMPONENT RESPONSE REGULATOR"/>
    <property type="match status" value="1"/>
</dbReference>
<dbReference type="PROSITE" id="PS00622">
    <property type="entry name" value="HTH_LUXR_1"/>
    <property type="match status" value="1"/>
</dbReference>
<sequence>MDKIVITIVDKQALFRVGVCHALSQQPDFEVFGCAPGENPIALIEANPPDVLLLDIDYPSLSGLELARKIALHCPTTKVIILTYMPDDKQLFELIKAGAVDYLDKSITAEELTKSIRQVARGEYPINDSVLARPKLAEHLLKQFRSIHNINGKTMNTIVVPLTSRETQILNYIANGNSNKQIAHILQISEQTIKNHVSNILRKLNANDRAHAVVLAIRYGWISAEELQPLTYPLTYPQN</sequence>
<keyword evidence="3" id="KW-0238">DNA-binding</keyword>
<dbReference type="PRINTS" id="PR00038">
    <property type="entry name" value="HTHLUXR"/>
</dbReference>
<dbReference type="CDD" id="cd17535">
    <property type="entry name" value="REC_NarL-like"/>
    <property type="match status" value="1"/>
</dbReference>
<dbReference type="GO" id="GO:0006355">
    <property type="term" value="P:regulation of DNA-templated transcription"/>
    <property type="evidence" value="ECO:0007669"/>
    <property type="project" value="InterPro"/>
</dbReference>
<dbReference type="SMART" id="SM00421">
    <property type="entry name" value="HTH_LUXR"/>
    <property type="match status" value="1"/>
</dbReference>
<keyword evidence="4" id="KW-0804">Transcription</keyword>
<dbReference type="Gene3D" id="3.40.50.2300">
    <property type="match status" value="1"/>
</dbReference>
<dbReference type="GO" id="GO:0003677">
    <property type="term" value="F:DNA binding"/>
    <property type="evidence" value="ECO:0007669"/>
    <property type="project" value="UniProtKB-KW"/>
</dbReference>
<dbReference type="InterPro" id="IPR016032">
    <property type="entry name" value="Sig_transdc_resp-reg_C-effctor"/>
</dbReference>
<dbReference type="SUPFAM" id="SSF52172">
    <property type="entry name" value="CheY-like"/>
    <property type="match status" value="1"/>
</dbReference>
<name>X1ASG6_9ZZZZ</name>
<protein>
    <recommendedName>
        <fullName evidence="8">HTH luxR-type domain-containing protein</fullName>
    </recommendedName>
</protein>
<gene>
    <name evidence="7" type="ORF">S01H4_36311</name>
</gene>
<dbReference type="EMBL" id="BART01019394">
    <property type="protein sequence ID" value="GAG85640.1"/>
    <property type="molecule type" value="Genomic_DNA"/>
</dbReference>
<evidence type="ECO:0000256" key="1">
    <source>
        <dbReference type="ARBA" id="ARBA00022553"/>
    </source>
</evidence>
<dbReference type="InterPro" id="IPR039420">
    <property type="entry name" value="WalR-like"/>
</dbReference>
<dbReference type="Pfam" id="PF00196">
    <property type="entry name" value="GerE"/>
    <property type="match status" value="1"/>
</dbReference>
<dbReference type="Pfam" id="PF00072">
    <property type="entry name" value="Response_reg"/>
    <property type="match status" value="1"/>
</dbReference>
<proteinExistence type="predicted"/>
<dbReference type="GO" id="GO:0000160">
    <property type="term" value="P:phosphorelay signal transduction system"/>
    <property type="evidence" value="ECO:0007669"/>
    <property type="project" value="InterPro"/>
</dbReference>